<evidence type="ECO:0000256" key="1">
    <source>
        <dbReference type="SAM" id="Coils"/>
    </source>
</evidence>
<feature type="compositionally biased region" description="Basic and acidic residues" evidence="2">
    <location>
        <begin position="422"/>
        <end position="445"/>
    </location>
</feature>
<dbReference type="OrthoDB" id="382690at2759"/>
<dbReference type="eggNOG" id="ENOG502QXHA">
    <property type="taxonomic scope" value="Eukaryota"/>
</dbReference>
<evidence type="ECO:0000256" key="2">
    <source>
        <dbReference type="SAM" id="MobiDB-lite"/>
    </source>
</evidence>
<evidence type="ECO:0000313" key="4">
    <source>
        <dbReference type="Proteomes" id="UP000030708"/>
    </source>
</evidence>
<feature type="compositionally biased region" description="Low complexity" evidence="2">
    <location>
        <begin position="338"/>
        <end position="364"/>
    </location>
</feature>
<dbReference type="AlphaFoldDB" id="A0A024W1D4"/>
<reference evidence="3 4" key="2">
    <citation type="submission" date="2013-02" db="EMBL/GenBank/DDBJ databases">
        <title>The Genome Sequence of Plasmodium falciparum Tanzania (2000708).</title>
        <authorList>
            <consortium name="The Broad Institute Genome Sequencing Platform"/>
            <consortium name="The Broad Institute Genome Sequencing Center for Infectious Disease"/>
            <person name="Neafsey D."/>
            <person name="Cheeseman I."/>
            <person name="Volkman S."/>
            <person name="Adams J."/>
            <person name="Walker B."/>
            <person name="Young S.K."/>
            <person name="Zeng Q."/>
            <person name="Gargeya S."/>
            <person name="Fitzgerald M."/>
            <person name="Haas B."/>
            <person name="Abouelleil A."/>
            <person name="Alvarado L."/>
            <person name="Arachchi H.M."/>
            <person name="Berlin A.M."/>
            <person name="Chapman S.B."/>
            <person name="Dewar J."/>
            <person name="Goldberg J."/>
            <person name="Griggs A."/>
            <person name="Gujja S."/>
            <person name="Hansen M."/>
            <person name="Howarth C."/>
            <person name="Imamovic A."/>
            <person name="Larimer J."/>
            <person name="McCowan C."/>
            <person name="Murphy C."/>
            <person name="Neiman D."/>
            <person name="Pearson M."/>
            <person name="Priest M."/>
            <person name="Roberts A."/>
            <person name="Saif S."/>
            <person name="Shea T."/>
            <person name="Sisk P."/>
            <person name="Sykes S."/>
            <person name="Wortman J."/>
            <person name="Nusbaum C."/>
            <person name="Birren B."/>
        </authorList>
    </citation>
    <scope>NUCLEOTIDE SEQUENCE [LARGE SCALE GENOMIC DNA]</scope>
    <source>
        <strain evidence="4">Tanzania (2000708)</strain>
    </source>
</reference>
<protein>
    <submittedName>
        <fullName evidence="3">Uncharacterized protein</fullName>
    </submittedName>
</protein>
<gene>
    <name evidence="3" type="ORF">PFTANZ_04918</name>
</gene>
<feature type="region of interest" description="Disordered" evidence="2">
    <location>
        <begin position="338"/>
        <end position="365"/>
    </location>
</feature>
<sequence length="521" mass="62498">MVKRNNMNDEEKVLYKFIENKILLKEFCDNYVSIKKNEEALKEEYNKVKLENLQLENEKKKYVEIIKNIDLKKEKEIDSSMFEYDTKIKKLEKQIEFLNDSLNTEKENYNHKVKEYMCLQVEYEKCKEYLNRDKNKNVIDIIHNNNNNNNQNDMNPNNVNQNNVNQNNINQNNINQNNINQNNVNQNNINILNKIYININEKIKDLLQQIKEIKTCRYYIEQNMKGYQSLLNDYLKKITDLNLKYDECYKLYKQTQYKNLIYKWQKKLFICEIELLKNNNQILTNQIILFKKNIKKVDEEKKEYYTLLKKAEKENFIFLHKLKKRNYTKMLQDLENTNTNANTNANTNTNKKTNTNANTNTSTTFSCSSKDQLVQKTKEHILQNKIHNDIKYEQHITYKKDMIHDKQLINDNNIIHNNNNNIKHDEHTKREQGISPHSKESSKDKTTCIINTTSKENVSDIKQNITNKQIINVNNINSKMLFVSNKVLLEKETKIRKGMLFFSDNDTDKRKRKKIYIHYSL</sequence>
<dbReference type="Proteomes" id="UP000030708">
    <property type="component" value="Unassembled WGS sequence"/>
</dbReference>
<dbReference type="EMBL" id="KI926525">
    <property type="protein sequence ID" value="ETW34368.1"/>
    <property type="molecule type" value="Genomic_DNA"/>
</dbReference>
<reference evidence="3 4" key="1">
    <citation type="submission" date="2013-02" db="EMBL/GenBank/DDBJ databases">
        <title>The Genome Annotation of Plasmodium falciparum Tanzania (2000708).</title>
        <authorList>
            <consortium name="The Broad Institute Genome Sequencing Platform"/>
            <consortium name="The Broad Institute Genome Sequencing Center for Infectious Disease"/>
            <person name="Neafsey D."/>
            <person name="Hoffman S."/>
            <person name="Volkman S."/>
            <person name="Rosenthal P."/>
            <person name="Walker B."/>
            <person name="Young S.K."/>
            <person name="Zeng Q."/>
            <person name="Gargeya S."/>
            <person name="Fitzgerald M."/>
            <person name="Haas B."/>
            <person name="Abouelleil A."/>
            <person name="Allen A.W."/>
            <person name="Alvarado L."/>
            <person name="Arachchi H.M."/>
            <person name="Berlin A.M."/>
            <person name="Chapman S.B."/>
            <person name="Gainer-Dewar J."/>
            <person name="Goldberg J."/>
            <person name="Griggs A."/>
            <person name="Gujja S."/>
            <person name="Hansen M."/>
            <person name="Howarth C."/>
            <person name="Imamovic A."/>
            <person name="Ireland A."/>
            <person name="Larimer J."/>
            <person name="McCowan C."/>
            <person name="Murphy C."/>
            <person name="Pearson M."/>
            <person name="Poon T.W."/>
            <person name="Priest M."/>
            <person name="Roberts A."/>
            <person name="Saif S."/>
            <person name="Shea T."/>
            <person name="Sisk P."/>
            <person name="Sykes S."/>
            <person name="Wortman J."/>
            <person name="Nusbaum C."/>
            <person name="Birren B."/>
        </authorList>
    </citation>
    <scope>NUCLEOTIDE SEQUENCE [LARGE SCALE GENOMIC DNA]</scope>
    <source>
        <strain evidence="4">Tanzania (2000708)</strain>
    </source>
</reference>
<keyword evidence="1" id="KW-0175">Coiled coil</keyword>
<accession>A0A024W1D4</accession>
<name>A0A024W1D4_PLAFA</name>
<feature type="coiled-coil region" evidence="1">
    <location>
        <begin position="31"/>
        <end position="108"/>
    </location>
</feature>
<evidence type="ECO:0000313" key="3">
    <source>
        <dbReference type="EMBL" id="ETW34368.1"/>
    </source>
</evidence>
<organism evidence="3 4">
    <name type="scientific">Plasmodium falciparum Tanzania</name>
    <name type="common">2000708</name>
    <dbReference type="NCBI Taxonomy" id="1036725"/>
    <lineage>
        <taxon>Eukaryota</taxon>
        <taxon>Sar</taxon>
        <taxon>Alveolata</taxon>
        <taxon>Apicomplexa</taxon>
        <taxon>Aconoidasida</taxon>
        <taxon>Haemosporida</taxon>
        <taxon>Plasmodiidae</taxon>
        <taxon>Plasmodium</taxon>
        <taxon>Plasmodium (Laverania)</taxon>
    </lineage>
</organism>
<feature type="region of interest" description="Disordered" evidence="2">
    <location>
        <begin position="416"/>
        <end position="445"/>
    </location>
</feature>
<proteinExistence type="predicted"/>